<dbReference type="Proteomes" id="UP001501676">
    <property type="component" value="Unassembled WGS sequence"/>
</dbReference>
<dbReference type="PANTHER" id="PTHR44520:SF1">
    <property type="entry name" value="TWO-COMPONENT SYSTEM REGULATORY PROTEIN"/>
    <property type="match status" value="1"/>
</dbReference>
<feature type="domain" description="Response regulatory" evidence="2">
    <location>
        <begin position="5"/>
        <end position="129"/>
    </location>
</feature>
<proteinExistence type="predicted"/>
<dbReference type="Gene3D" id="3.40.50.2300">
    <property type="match status" value="1"/>
</dbReference>
<dbReference type="SUPFAM" id="SSF52172">
    <property type="entry name" value="CheY-like"/>
    <property type="match status" value="1"/>
</dbReference>
<accession>A0ABP6SS17</accession>
<dbReference type="PROSITE" id="PS50110">
    <property type="entry name" value="RESPONSE_REGULATORY"/>
    <property type="match status" value="1"/>
</dbReference>
<feature type="modified residue" description="4-aspartylphosphate" evidence="1">
    <location>
        <position position="62"/>
    </location>
</feature>
<keyword evidence="1" id="KW-0597">Phosphoprotein</keyword>
<evidence type="ECO:0000259" key="2">
    <source>
        <dbReference type="PROSITE" id="PS50110"/>
    </source>
</evidence>
<dbReference type="PANTHER" id="PTHR44520">
    <property type="entry name" value="RESPONSE REGULATOR RCP1-RELATED"/>
    <property type="match status" value="1"/>
</dbReference>
<dbReference type="InterPro" id="IPR001789">
    <property type="entry name" value="Sig_transdc_resp-reg_receiver"/>
</dbReference>
<dbReference type="SMART" id="SM00448">
    <property type="entry name" value="REC"/>
    <property type="match status" value="1"/>
</dbReference>
<sequence>MGEPKILLIEDNPDDVALTLRALSKNNIRNEVVVAEDGAVGLAQLLPEDGSKPLRPALTLLDINLPKVSGLELLRRVRADPRTRSLPIVVLTTSKEERDLVESYQLGANSFVRKPVVFNEFVEATRVLGVYWLLLNQPPPTVDEDDRQP</sequence>
<name>A0ABP6SS17_9ACTN</name>
<dbReference type="CDD" id="cd17557">
    <property type="entry name" value="REC_Rcp-like"/>
    <property type="match status" value="1"/>
</dbReference>
<evidence type="ECO:0000313" key="3">
    <source>
        <dbReference type="EMBL" id="GAA3383533.1"/>
    </source>
</evidence>
<organism evidence="3 4">
    <name type="scientific">Cryptosporangium minutisporangium</name>
    <dbReference type="NCBI Taxonomy" id="113569"/>
    <lineage>
        <taxon>Bacteria</taxon>
        <taxon>Bacillati</taxon>
        <taxon>Actinomycetota</taxon>
        <taxon>Actinomycetes</taxon>
        <taxon>Cryptosporangiales</taxon>
        <taxon>Cryptosporangiaceae</taxon>
        <taxon>Cryptosporangium</taxon>
    </lineage>
</organism>
<evidence type="ECO:0000313" key="4">
    <source>
        <dbReference type="Proteomes" id="UP001501676"/>
    </source>
</evidence>
<dbReference type="InterPro" id="IPR052893">
    <property type="entry name" value="TCS_response_regulator"/>
</dbReference>
<comment type="caution">
    <text evidence="3">The sequence shown here is derived from an EMBL/GenBank/DDBJ whole genome shotgun (WGS) entry which is preliminary data.</text>
</comment>
<keyword evidence="4" id="KW-1185">Reference proteome</keyword>
<dbReference type="InterPro" id="IPR011006">
    <property type="entry name" value="CheY-like_superfamily"/>
</dbReference>
<dbReference type="RefSeq" id="WP_345726736.1">
    <property type="nucleotide sequence ID" value="NZ_BAAAYN010000006.1"/>
</dbReference>
<reference evidence="4" key="1">
    <citation type="journal article" date="2019" name="Int. J. Syst. Evol. Microbiol.">
        <title>The Global Catalogue of Microorganisms (GCM) 10K type strain sequencing project: providing services to taxonomists for standard genome sequencing and annotation.</title>
        <authorList>
            <consortium name="The Broad Institute Genomics Platform"/>
            <consortium name="The Broad Institute Genome Sequencing Center for Infectious Disease"/>
            <person name="Wu L."/>
            <person name="Ma J."/>
        </authorList>
    </citation>
    <scope>NUCLEOTIDE SEQUENCE [LARGE SCALE GENOMIC DNA]</scope>
    <source>
        <strain evidence="4">JCM 9458</strain>
    </source>
</reference>
<gene>
    <name evidence="3" type="ORF">GCM10020369_09710</name>
</gene>
<dbReference type="EMBL" id="BAAAYN010000006">
    <property type="protein sequence ID" value="GAA3383533.1"/>
    <property type="molecule type" value="Genomic_DNA"/>
</dbReference>
<dbReference type="Pfam" id="PF00072">
    <property type="entry name" value="Response_reg"/>
    <property type="match status" value="1"/>
</dbReference>
<protein>
    <submittedName>
        <fullName evidence="3">Response regulator</fullName>
    </submittedName>
</protein>
<evidence type="ECO:0000256" key="1">
    <source>
        <dbReference type="PROSITE-ProRule" id="PRU00169"/>
    </source>
</evidence>